<evidence type="ECO:0008006" key="4">
    <source>
        <dbReference type="Google" id="ProtNLM"/>
    </source>
</evidence>
<keyword evidence="1" id="KW-0472">Membrane</keyword>
<comment type="caution">
    <text evidence="2">The sequence shown here is derived from an EMBL/GenBank/DDBJ whole genome shotgun (WGS) entry which is preliminary data.</text>
</comment>
<dbReference type="RefSeq" id="WP_345501838.1">
    <property type="nucleotide sequence ID" value="NZ_BAABLO010000004.1"/>
</dbReference>
<protein>
    <recommendedName>
        <fullName evidence="4">Aromatic ring-opening dioxygenase LigA</fullName>
    </recommendedName>
</protein>
<evidence type="ECO:0000256" key="1">
    <source>
        <dbReference type="SAM" id="Phobius"/>
    </source>
</evidence>
<organism evidence="2 3">
    <name type="scientific">Pedococcus ginsenosidimutans</name>
    <dbReference type="NCBI Taxonomy" id="490570"/>
    <lineage>
        <taxon>Bacteria</taxon>
        <taxon>Bacillati</taxon>
        <taxon>Actinomycetota</taxon>
        <taxon>Actinomycetes</taxon>
        <taxon>Micrococcales</taxon>
        <taxon>Intrasporangiaceae</taxon>
        <taxon>Pedococcus</taxon>
    </lineage>
</organism>
<sequence length="203" mass="21558">MRRRTLDTLLTAAGFIVATVLLVAGGLLTWASNFVTDNVHSQLADQKITMPSGKAIEDPLIKPYLAQYAGQQLTTGAQAKAYADHYILVHMNKASGGKTYEEVSGQFIAMSQDKTADAATVAQLGQLRQTLFMGNTLRGLLLNAYAFGTMGVIALWGAVAALVGSGLMFLLSFLGLWHRRTVPVEEEVRIGVGHAAAPAPAVG</sequence>
<dbReference type="Proteomes" id="UP001500556">
    <property type="component" value="Unassembled WGS sequence"/>
</dbReference>
<keyword evidence="1" id="KW-1133">Transmembrane helix</keyword>
<gene>
    <name evidence="2" type="ORF">GCM10025782_11970</name>
</gene>
<dbReference type="EMBL" id="BAABLO010000004">
    <property type="protein sequence ID" value="GAA4716608.1"/>
    <property type="molecule type" value="Genomic_DNA"/>
</dbReference>
<feature type="transmembrane region" description="Helical" evidence="1">
    <location>
        <begin position="12"/>
        <end position="31"/>
    </location>
</feature>
<reference evidence="3" key="1">
    <citation type="journal article" date="2019" name="Int. J. Syst. Evol. Microbiol.">
        <title>The Global Catalogue of Microorganisms (GCM) 10K type strain sequencing project: providing services to taxonomists for standard genome sequencing and annotation.</title>
        <authorList>
            <consortium name="The Broad Institute Genomics Platform"/>
            <consortium name="The Broad Institute Genome Sequencing Center for Infectious Disease"/>
            <person name="Wu L."/>
            <person name="Ma J."/>
        </authorList>
    </citation>
    <scope>NUCLEOTIDE SEQUENCE [LARGE SCALE GENOMIC DNA]</scope>
    <source>
        <strain evidence="3">JCM 18961</strain>
    </source>
</reference>
<evidence type="ECO:0000313" key="2">
    <source>
        <dbReference type="EMBL" id="GAA4716608.1"/>
    </source>
</evidence>
<keyword evidence="1" id="KW-0812">Transmembrane</keyword>
<proteinExistence type="predicted"/>
<name>A0ABP8XW97_9MICO</name>
<evidence type="ECO:0000313" key="3">
    <source>
        <dbReference type="Proteomes" id="UP001500556"/>
    </source>
</evidence>
<feature type="transmembrane region" description="Helical" evidence="1">
    <location>
        <begin position="144"/>
        <end position="171"/>
    </location>
</feature>
<keyword evidence="3" id="KW-1185">Reference proteome</keyword>
<accession>A0ABP8XW97</accession>